<keyword evidence="2" id="KW-0645">Protease</keyword>
<dbReference type="RefSeq" id="WP_090850340.1">
    <property type="nucleotide sequence ID" value="NZ_FMZM01000001.1"/>
</dbReference>
<proteinExistence type="predicted"/>
<reference evidence="2 3" key="1">
    <citation type="submission" date="2016-10" db="EMBL/GenBank/DDBJ databases">
        <authorList>
            <person name="de Groot N.N."/>
        </authorList>
    </citation>
    <scope>NUCLEOTIDE SEQUENCE [LARGE SCALE GENOMIC DNA]</scope>
    <source>
        <strain evidence="2 3">CGMCC 4.6858</strain>
    </source>
</reference>
<name>A0A1G6JFX9_9ACTN</name>
<organism evidence="2 3">
    <name type="scientific">Nocardioides lianchengensis</name>
    <dbReference type="NCBI Taxonomy" id="1045774"/>
    <lineage>
        <taxon>Bacteria</taxon>
        <taxon>Bacillati</taxon>
        <taxon>Actinomycetota</taxon>
        <taxon>Actinomycetes</taxon>
        <taxon>Propionibacteriales</taxon>
        <taxon>Nocardioidaceae</taxon>
        <taxon>Nocardioides</taxon>
    </lineage>
</organism>
<dbReference type="EMBL" id="FMZM01000001">
    <property type="protein sequence ID" value="SDC17600.1"/>
    <property type="molecule type" value="Genomic_DNA"/>
</dbReference>
<sequence length="336" mass="36629">MRRTLLVLTTSLALTVPVLGVAPTSAASYDGAPAVEARADAEAVTGRVTDAAGKPIEGVSVYFRTEPGRSVQTDADGRYDSRDDEFLDLQPGPVLIDFDKWGDTLDDPVYWSQQVQVTVVAGQAVQRNATLAVRPSAVFTVRDAAGRRVVNAPLTIQVRDVDFNGGQWGPIQSGPHTTDSTGRYRFTAGFDEVRFQVGLPAGHRGAEVPEWWENAYSFATARSLTFPSGVALRRDLSVQLGPAPRKALSPSRPVVRGKARVGRTLRARPGTWRPAPVRLTYTWFRGAKRIPGATKATYRVIRKDVGKRISVRVTGRKAGYTSASRTSAKTIKVRRR</sequence>
<evidence type="ECO:0000313" key="2">
    <source>
        <dbReference type="EMBL" id="SDC17600.1"/>
    </source>
</evidence>
<dbReference type="Gene3D" id="2.60.40.2700">
    <property type="match status" value="1"/>
</dbReference>
<dbReference type="InterPro" id="IPR008969">
    <property type="entry name" value="CarboxyPept-like_regulatory"/>
</dbReference>
<keyword evidence="1" id="KW-0732">Signal</keyword>
<dbReference type="STRING" id="1045774.SAMN05421872_101471"/>
<protein>
    <submittedName>
        <fullName evidence="2">Carboxypeptidase regulatory-like domain-containing protein</fullName>
    </submittedName>
</protein>
<accession>A0A1G6JFX9</accession>
<dbReference type="SUPFAM" id="SSF49464">
    <property type="entry name" value="Carboxypeptidase regulatory domain-like"/>
    <property type="match status" value="1"/>
</dbReference>
<evidence type="ECO:0000313" key="3">
    <source>
        <dbReference type="Proteomes" id="UP000199034"/>
    </source>
</evidence>
<dbReference type="Gene3D" id="2.60.40.1120">
    <property type="entry name" value="Carboxypeptidase-like, regulatory domain"/>
    <property type="match status" value="1"/>
</dbReference>
<dbReference type="Proteomes" id="UP000199034">
    <property type="component" value="Unassembled WGS sequence"/>
</dbReference>
<keyword evidence="2" id="KW-0121">Carboxypeptidase</keyword>
<dbReference type="GO" id="GO:0004180">
    <property type="term" value="F:carboxypeptidase activity"/>
    <property type="evidence" value="ECO:0007669"/>
    <property type="project" value="UniProtKB-KW"/>
</dbReference>
<keyword evidence="2" id="KW-0378">Hydrolase</keyword>
<evidence type="ECO:0000256" key="1">
    <source>
        <dbReference type="SAM" id="SignalP"/>
    </source>
</evidence>
<feature type="signal peptide" evidence="1">
    <location>
        <begin position="1"/>
        <end position="26"/>
    </location>
</feature>
<gene>
    <name evidence="2" type="ORF">SAMN05421872_101471</name>
</gene>
<feature type="chain" id="PRO_5038837070" evidence="1">
    <location>
        <begin position="27"/>
        <end position="336"/>
    </location>
</feature>
<keyword evidence="3" id="KW-1185">Reference proteome</keyword>
<dbReference type="AlphaFoldDB" id="A0A1G6JFX9"/>
<dbReference type="OrthoDB" id="3771655at2"/>
<dbReference type="Pfam" id="PF13620">
    <property type="entry name" value="CarboxypepD_reg"/>
    <property type="match status" value="1"/>
</dbReference>